<keyword evidence="4" id="KW-1185">Reference proteome</keyword>
<name>A0A378QUU3_9GAMM</name>
<keyword evidence="1" id="KW-0732">Signal</keyword>
<gene>
    <name evidence="2" type="ORF">B5J93_10365</name>
    <name evidence="3" type="ORF">NCTC11012_02721</name>
</gene>
<evidence type="ECO:0000313" key="2">
    <source>
        <dbReference type="EMBL" id="OPH35672.1"/>
    </source>
</evidence>
<dbReference type="Proteomes" id="UP000190777">
    <property type="component" value="Unassembled WGS sequence"/>
</dbReference>
<sequence length="210" mass="25178">MKFIILLFLVVLSSLPTIGYTSPDLSNKPYFNTIELINRIQKYDDTKFIRYREEKINDYKSSYYFYDDDPDYFVRNERGIIRIGYPFSEREEMVNNPALFNYISDKEKEEAITIIAIGIDDKEKAREIFDKLYQDYLTNYQEKKECLRCTVESTYNYQDMEIGMFGMVINKQDKPNGIFRYDIDYAYVESIYFPPLKSTPEDLKKYYGTF</sequence>
<feature type="signal peptide" evidence="1">
    <location>
        <begin position="1"/>
        <end position="19"/>
    </location>
</feature>
<dbReference type="Proteomes" id="UP000254618">
    <property type="component" value="Unassembled WGS sequence"/>
</dbReference>
<evidence type="ECO:0000313" key="4">
    <source>
        <dbReference type="Proteomes" id="UP000190777"/>
    </source>
</evidence>
<evidence type="ECO:0000256" key="1">
    <source>
        <dbReference type="SAM" id="SignalP"/>
    </source>
</evidence>
<evidence type="ECO:0000313" key="3">
    <source>
        <dbReference type="EMBL" id="STZ04441.1"/>
    </source>
</evidence>
<protein>
    <submittedName>
        <fullName evidence="3">Uncharacterized protein</fullName>
    </submittedName>
</protein>
<dbReference type="EMBL" id="MXAP01000109">
    <property type="protein sequence ID" value="OPH35672.1"/>
    <property type="molecule type" value="Genomic_DNA"/>
</dbReference>
<accession>A0A378QUU3</accession>
<dbReference type="AlphaFoldDB" id="A0A378QUU3"/>
<feature type="chain" id="PRO_5017004374" evidence="1">
    <location>
        <begin position="20"/>
        <end position="210"/>
    </location>
</feature>
<proteinExistence type="predicted"/>
<organism evidence="3 5">
    <name type="scientific">Moraxella equi</name>
    <dbReference type="NCBI Taxonomy" id="60442"/>
    <lineage>
        <taxon>Bacteria</taxon>
        <taxon>Pseudomonadati</taxon>
        <taxon>Pseudomonadota</taxon>
        <taxon>Gammaproteobacteria</taxon>
        <taxon>Moraxellales</taxon>
        <taxon>Moraxellaceae</taxon>
        <taxon>Moraxella</taxon>
    </lineage>
</organism>
<evidence type="ECO:0000313" key="5">
    <source>
        <dbReference type="Proteomes" id="UP000254618"/>
    </source>
</evidence>
<dbReference type="EMBL" id="UGQF01000001">
    <property type="protein sequence ID" value="STZ04441.1"/>
    <property type="molecule type" value="Genomic_DNA"/>
</dbReference>
<reference evidence="2 4" key="1">
    <citation type="submission" date="2017-03" db="EMBL/GenBank/DDBJ databases">
        <title>Draft genome sequence of Moraxella equi CCUG 4950T type strain.</title>
        <authorList>
            <person name="Salva-Serra F."/>
            <person name="Engstrom-Jakobsson H."/>
            <person name="Thorell K."/>
            <person name="Jaen-Luchoro D."/>
            <person name="Gonzales-Siles L."/>
            <person name="Karlsson R."/>
            <person name="Yazdan S."/>
            <person name="Boulund F."/>
            <person name="Johnning A."/>
            <person name="Engstrand L."/>
            <person name="Kristiansson E."/>
            <person name="Moore E."/>
        </authorList>
    </citation>
    <scope>NUCLEOTIDE SEQUENCE [LARGE SCALE GENOMIC DNA]</scope>
    <source>
        <strain evidence="2 4">CCUG 4950</strain>
    </source>
</reference>
<reference evidence="3 5" key="2">
    <citation type="submission" date="2018-06" db="EMBL/GenBank/DDBJ databases">
        <authorList>
            <consortium name="Pathogen Informatics"/>
            <person name="Doyle S."/>
        </authorList>
    </citation>
    <scope>NUCLEOTIDE SEQUENCE [LARGE SCALE GENOMIC DNA]</scope>
    <source>
        <strain evidence="3 5">NCTC11012</strain>
    </source>
</reference>